<dbReference type="InterPro" id="IPR003423">
    <property type="entry name" value="OMP_efflux"/>
</dbReference>
<sequence>MRVPVFVLLLWLAAYPALGQTLILSLAQAEERLAHNREILAGQRALEAARADVVIASQAPNPTLSYSATGINPWTGIGAGPFKDKQVDQTLSMSQLVERGGKRALRLAVAEKRVEAVAADLANTRREQRLMLHQAWYDLLAAEEKLRLLTETAALYEKSEEAARRRLSTGDIAQTDASRLRVEALRAKNDRQAAEAEHKRAQANLAYLIGEEAHAADLATDGRWPSFEVAGSLPDPRNRADVRAAELRVEMAARARELARRLTTRDFTVGAQVERYPPTPGVMWGISLSIPLFLRYGYEGEIARAETEYTIALEARERVLAQAQGEIVRTRADLDAAIERRRRVEAETLPEARRVAEAAEFAYRKGAIGLTDLLDARRTLRAVELEYVATCADYAKARAAWLAATEWEMSPP</sequence>
<evidence type="ECO:0000256" key="2">
    <source>
        <dbReference type="SAM" id="Coils"/>
    </source>
</evidence>
<feature type="coiled-coil region" evidence="2">
    <location>
        <begin position="320"/>
        <end position="347"/>
    </location>
</feature>
<dbReference type="Proteomes" id="UP000321201">
    <property type="component" value="Unassembled WGS sequence"/>
</dbReference>
<dbReference type="InParanoid" id="A0A5C7ERD0"/>
<evidence type="ECO:0000256" key="1">
    <source>
        <dbReference type="ARBA" id="ARBA00007613"/>
    </source>
</evidence>
<dbReference type="RefSeq" id="WP_147800769.1">
    <property type="nucleotide sequence ID" value="NZ_VPFL01000022.1"/>
</dbReference>
<dbReference type="EMBL" id="VPFL01000022">
    <property type="protein sequence ID" value="TXF10780.1"/>
    <property type="molecule type" value="Genomic_DNA"/>
</dbReference>
<dbReference type="InterPro" id="IPR010131">
    <property type="entry name" value="MdtP/NodT-like"/>
</dbReference>
<feature type="coiled-coil region" evidence="2">
    <location>
        <begin position="177"/>
        <end position="211"/>
    </location>
</feature>
<dbReference type="Gene3D" id="1.20.1600.10">
    <property type="entry name" value="Outer membrane efflux proteins (OEP)"/>
    <property type="match status" value="1"/>
</dbReference>
<accession>A0A5C7ERD0</accession>
<dbReference type="PANTHER" id="PTHR30203:SF30">
    <property type="entry name" value="OUTER MEMBRANE PROTEIN-RELATED"/>
    <property type="match status" value="1"/>
</dbReference>
<dbReference type="PANTHER" id="PTHR30203">
    <property type="entry name" value="OUTER MEMBRANE CATION EFFLUX PROTEIN"/>
    <property type="match status" value="1"/>
</dbReference>
<dbReference type="AlphaFoldDB" id="A0A5C7ERD0"/>
<name>A0A5C7ERD0_9PROT</name>
<reference evidence="3 4" key="1">
    <citation type="submission" date="2019-08" db="EMBL/GenBank/DDBJ databases">
        <title>Pelomicrobium methylotrophicum gen. nov., sp. nov. a moderately thermophilic, facultatively anaerobic, lithoautotrophic and methylotrophic bacterium isolated from a terrestrial mud volcano.</title>
        <authorList>
            <person name="Slobodkina G.B."/>
            <person name="Merkel A.Y."/>
            <person name="Slobodkin A.I."/>
        </authorList>
    </citation>
    <scope>NUCLEOTIDE SEQUENCE [LARGE SCALE GENOMIC DNA]</scope>
    <source>
        <strain evidence="3 4">SM250</strain>
    </source>
</reference>
<dbReference type="OrthoDB" id="9763626at2"/>
<gene>
    <name evidence="3" type="ORF">FR698_13725</name>
</gene>
<organism evidence="3 4">
    <name type="scientific">Pelomicrobium methylotrophicum</name>
    <dbReference type="NCBI Taxonomy" id="2602750"/>
    <lineage>
        <taxon>Bacteria</taxon>
        <taxon>Pseudomonadati</taxon>
        <taxon>Pseudomonadota</taxon>
        <taxon>Hydrogenophilia</taxon>
        <taxon>Hydrogenophilia incertae sedis</taxon>
        <taxon>Pelomicrobium</taxon>
    </lineage>
</organism>
<proteinExistence type="inferred from homology"/>
<dbReference type="Pfam" id="PF02321">
    <property type="entry name" value="OEP"/>
    <property type="match status" value="2"/>
</dbReference>
<keyword evidence="2" id="KW-0175">Coiled coil</keyword>
<dbReference type="SUPFAM" id="SSF56954">
    <property type="entry name" value="Outer membrane efflux proteins (OEP)"/>
    <property type="match status" value="1"/>
</dbReference>
<comment type="similarity">
    <text evidence="1">Belongs to the outer membrane factor (OMF) (TC 1.B.17) family.</text>
</comment>
<comment type="caution">
    <text evidence="3">The sequence shown here is derived from an EMBL/GenBank/DDBJ whole genome shotgun (WGS) entry which is preliminary data.</text>
</comment>
<evidence type="ECO:0000313" key="4">
    <source>
        <dbReference type="Proteomes" id="UP000321201"/>
    </source>
</evidence>
<evidence type="ECO:0000313" key="3">
    <source>
        <dbReference type="EMBL" id="TXF10780.1"/>
    </source>
</evidence>
<protein>
    <submittedName>
        <fullName evidence="3">TolC family protein</fullName>
    </submittedName>
</protein>
<dbReference type="GO" id="GO:0015562">
    <property type="term" value="F:efflux transmembrane transporter activity"/>
    <property type="evidence" value="ECO:0007669"/>
    <property type="project" value="InterPro"/>
</dbReference>
<keyword evidence="4" id="KW-1185">Reference proteome</keyword>